<feature type="domain" description="HTH luxR-type" evidence="2">
    <location>
        <begin position="103"/>
        <end position="168"/>
    </location>
</feature>
<reference evidence="3 4" key="1">
    <citation type="submission" date="2020-03" db="EMBL/GenBank/DDBJ databases">
        <title>Complete genome sequence of Monaibacterium sp. ALG8 with diverse plasmids.</title>
        <authorList>
            <person name="Sun C."/>
        </authorList>
    </citation>
    <scope>NUCLEOTIDE SEQUENCE [LARGE SCALE GENOMIC DNA]</scope>
    <source>
        <strain evidence="3 4">ALG8</strain>
    </source>
</reference>
<dbReference type="InterPro" id="IPR000792">
    <property type="entry name" value="Tscrpt_reg_LuxR_C"/>
</dbReference>
<feature type="transmembrane region" description="Helical" evidence="1">
    <location>
        <begin position="59"/>
        <end position="81"/>
    </location>
</feature>
<name>A0A6G7VP54_9RHOB</name>
<keyword evidence="1" id="KW-1133">Transmembrane helix</keyword>
<dbReference type="PRINTS" id="PR00038">
    <property type="entry name" value="HTHLUXR"/>
</dbReference>
<evidence type="ECO:0000256" key="1">
    <source>
        <dbReference type="SAM" id="Phobius"/>
    </source>
</evidence>
<organism evidence="3 4">
    <name type="scientific">Pontivivens nitratireducens</name>
    <dbReference type="NCBI Taxonomy" id="2758038"/>
    <lineage>
        <taxon>Bacteria</taxon>
        <taxon>Pseudomonadati</taxon>
        <taxon>Pseudomonadota</taxon>
        <taxon>Alphaproteobacteria</taxon>
        <taxon>Rhodobacterales</taxon>
        <taxon>Paracoccaceae</taxon>
        <taxon>Pontivivens</taxon>
    </lineage>
</organism>
<evidence type="ECO:0000313" key="3">
    <source>
        <dbReference type="EMBL" id="QIK41863.1"/>
    </source>
</evidence>
<dbReference type="EMBL" id="CP049811">
    <property type="protein sequence ID" value="QIK41863.1"/>
    <property type="molecule type" value="Genomic_DNA"/>
</dbReference>
<keyword evidence="4" id="KW-1185">Reference proteome</keyword>
<dbReference type="Proteomes" id="UP000500791">
    <property type="component" value="Chromosome"/>
</dbReference>
<dbReference type="Gene3D" id="1.10.10.10">
    <property type="entry name" value="Winged helix-like DNA-binding domain superfamily/Winged helix DNA-binding domain"/>
    <property type="match status" value="1"/>
</dbReference>
<dbReference type="AlphaFoldDB" id="A0A6G7VP54"/>
<dbReference type="InterPro" id="IPR016032">
    <property type="entry name" value="Sig_transdc_resp-reg_C-effctor"/>
</dbReference>
<protein>
    <submittedName>
        <fullName evidence="3">Helix-turn-helix transcriptional regulator</fullName>
    </submittedName>
</protein>
<gene>
    <name evidence="3" type="ORF">G8E03_14525</name>
</gene>
<dbReference type="CDD" id="cd06170">
    <property type="entry name" value="LuxR_C_like"/>
    <property type="match status" value="1"/>
</dbReference>
<dbReference type="GO" id="GO:0003677">
    <property type="term" value="F:DNA binding"/>
    <property type="evidence" value="ECO:0007669"/>
    <property type="project" value="InterPro"/>
</dbReference>
<accession>A0A6G7VP54</accession>
<dbReference type="InterPro" id="IPR036388">
    <property type="entry name" value="WH-like_DNA-bd_sf"/>
</dbReference>
<sequence length="179" mass="19388">MSDPTSPPVRTKARTSALVAGLATLQGVCALFFVYNLSAQIFGWRSQPVSWTWIEVVEIMATLGLILGTVLGLTLFATLMAERRRAAWRLRMASGAFHEAVVDRFDDWSLTPSERDVALFMIKGLSNGEIATLRGTSEGTIKAQSTAIFRKAGVNGRAQLLGAFLDDLLDIPVTSQDAA</sequence>
<keyword evidence="1" id="KW-0472">Membrane</keyword>
<evidence type="ECO:0000259" key="2">
    <source>
        <dbReference type="PROSITE" id="PS50043"/>
    </source>
</evidence>
<dbReference type="SMART" id="SM00421">
    <property type="entry name" value="HTH_LUXR"/>
    <property type="match status" value="1"/>
</dbReference>
<dbReference type="RefSeq" id="WP_166193466.1">
    <property type="nucleotide sequence ID" value="NZ_CP049811.1"/>
</dbReference>
<dbReference type="SUPFAM" id="SSF46894">
    <property type="entry name" value="C-terminal effector domain of the bipartite response regulators"/>
    <property type="match status" value="1"/>
</dbReference>
<evidence type="ECO:0000313" key="4">
    <source>
        <dbReference type="Proteomes" id="UP000500791"/>
    </source>
</evidence>
<keyword evidence="1" id="KW-0812">Transmembrane</keyword>
<dbReference type="KEGG" id="mon:G8E03_14525"/>
<dbReference type="GO" id="GO:0006355">
    <property type="term" value="P:regulation of DNA-templated transcription"/>
    <property type="evidence" value="ECO:0007669"/>
    <property type="project" value="InterPro"/>
</dbReference>
<proteinExistence type="predicted"/>
<feature type="transmembrane region" description="Helical" evidence="1">
    <location>
        <begin position="17"/>
        <end position="39"/>
    </location>
</feature>
<dbReference type="PROSITE" id="PS50043">
    <property type="entry name" value="HTH_LUXR_2"/>
    <property type="match status" value="1"/>
</dbReference>
<dbReference type="Pfam" id="PF00196">
    <property type="entry name" value="GerE"/>
    <property type="match status" value="1"/>
</dbReference>